<evidence type="ECO:0000256" key="1">
    <source>
        <dbReference type="SAM" id="Phobius"/>
    </source>
</evidence>
<keyword evidence="1" id="KW-1133">Transmembrane helix</keyword>
<name>A0AA97HZX4_9SPHN</name>
<dbReference type="EMBL" id="CP136594">
    <property type="protein sequence ID" value="WOE73848.1"/>
    <property type="molecule type" value="Genomic_DNA"/>
</dbReference>
<accession>A0AA97HZX4</accession>
<organism evidence="2 3">
    <name type="scientific">Alterisphingorhabdus coralli</name>
    <dbReference type="NCBI Taxonomy" id="3071408"/>
    <lineage>
        <taxon>Bacteria</taxon>
        <taxon>Pseudomonadati</taxon>
        <taxon>Pseudomonadota</taxon>
        <taxon>Alphaproteobacteria</taxon>
        <taxon>Sphingomonadales</taxon>
        <taxon>Sphingomonadaceae</taxon>
        <taxon>Alterisphingorhabdus (ex Yan et al. 2024)</taxon>
    </lineage>
</organism>
<dbReference type="AlphaFoldDB" id="A0AA97HZX4"/>
<feature type="transmembrane region" description="Helical" evidence="1">
    <location>
        <begin position="14"/>
        <end position="34"/>
    </location>
</feature>
<keyword evidence="3" id="KW-1185">Reference proteome</keyword>
<protein>
    <submittedName>
        <fullName evidence="2">YdbH domain-containing protein</fullName>
    </submittedName>
</protein>
<dbReference type="Proteomes" id="UP001302429">
    <property type="component" value="Chromosome"/>
</dbReference>
<gene>
    <name evidence="2" type="ORF">RB602_08185</name>
</gene>
<proteinExistence type="predicted"/>
<dbReference type="Pfam" id="PF11739">
    <property type="entry name" value="YdbH-like"/>
    <property type="match status" value="1"/>
</dbReference>
<keyword evidence="1" id="KW-0472">Membrane</keyword>
<keyword evidence="1" id="KW-0812">Transmembrane</keyword>
<dbReference type="RefSeq" id="WP_317080073.1">
    <property type="nucleotide sequence ID" value="NZ_CP136594.1"/>
</dbReference>
<evidence type="ECO:0000313" key="2">
    <source>
        <dbReference type="EMBL" id="WOE73848.1"/>
    </source>
</evidence>
<dbReference type="InterPro" id="IPR021730">
    <property type="entry name" value="YdbH"/>
</dbReference>
<reference evidence="2 3" key="1">
    <citation type="submission" date="2023-10" db="EMBL/GenBank/DDBJ databases">
        <title>Complete genome sequence of a Sphingomonadaceae bacterium.</title>
        <authorList>
            <person name="Yan C."/>
        </authorList>
    </citation>
    <scope>NUCLEOTIDE SEQUENCE [LARGE SCALE GENOMIC DNA]</scope>
    <source>
        <strain evidence="2 3">SCSIO 66989</strain>
    </source>
</reference>
<evidence type="ECO:0000313" key="3">
    <source>
        <dbReference type="Proteomes" id="UP001302429"/>
    </source>
</evidence>
<dbReference type="KEGG" id="acoa:RB602_08185"/>
<sequence length="1054" mass="112669">MPSSRAASLVPESLWVRLLLAGIFIVFAGGFLAWTQRVELADSYAADYLATQGIEAHYDVVDVGVRRQHLRNVIIGSPKAPDLVIEEVIATTRPGFGTLVLEDVRVRGMRLFGRYDDSNTDRPLSFGALDKLIFTDSDAPFELPDFTVDVDDARIRMDTPYGDVGVALSGYGHLKDGFEGELAATAEALDFGSCTIDQPSLFGTIRVASLEPIFSGPLRGTNLNCPDAAAKLESFAFTADARANRTLEELHLGLSGAAESPVYAGLDQGQIVAETLLVDMEAGIDAKVLDMQGEVSLADMRSPWLDGEEVAFSVNSEPLAFADMAQSGAILERLEASAALNAKGLTVDDAWNSVATEAVAETPLEPLWRHIAPLLNAHMSNAGFALSGSVADGVLALDPSVIKRDNGAALARFSGADIALNGTGAADDIPFSARIVDRSLPQLSADILWGGGLANGGLKQIDLSLRRYAANGAALAIEDLRIRQQGRADYALAGTIGLTGPLPDGRVDNLVLPLNGQLRDGSSYYARGGCQKVAFNSLKMATTSIARNGLSLCPVDGKPLLAFDDQGVRFNANSGAVSLKGDLSGTSWAVASEQLILRYPGMTELRDITAQIGEAESATRIAAQSLTLDSNGGELGGEFSEAVATIGEIPLLIDEGQGQWSWGDEGLLLASDHIRVSDREPEYRFNPLFGRDVTLKLVDGRVTADGYLHERETETRVSTVNIVHDLESATGNAVLKVDALRFGPEFQPELITPLTLGLVANVNGQVDGAGEIRWNPDGIESDGRFYTEYADLAAAFGPVKGIAGEIVFSDLLAIETPPGQVVRLGEVNPGVAAYDGVIRYQLLPNQRIALEGGEWPFANGRLIMEPAVFDMAGEEDRRLGFEVIGMDAALFLAQYDFENITATGVFDGKLPIIFNQDGGRIEGGHLTVREGGGTVAYVGQLTYEDMGTVANFAFNSLRSLKYQSLEIDMNGPLDGEMVTQINFAGLSQGDEASRNFITKQIAKLPIQFNVTVRAPFFQLITSARSFYDTQYLPDIRSVTIPSQEPEAAGANTGD</sequence>